<keyword evidence="1" id="KW-0732">Signal</keyword>
<name>A0A1I0QI62_9BACT</name>
<dbReference type="RefSeq" id="WP_090258794.1">
    <property type="nucleotide sequence ID" value="NZ_FOIR01000002.1"/>
</dbReference>
<evidence type="ECO:0000313" key="3">
    <source>
        <dbReference type="Proteomes" id="UP000199437"/>
    </source>
</evidence>
<feature type="chain" id="PRO_5011703978" description="DUF4374 domain-containing protein" evidence="1">
    <location>
        <begin position="21"/>
        <end position="362"/>
    </location>
</feature>
<evidence type="ECO:0000313" key="2">
    <source>
        <dbReference type="EMBL" id="SEW26868.1"/>
    </source>
</evidence>
<proteinExistence type="predicted"/>
<feature type="signal peptide" evidence="1">
    <location>
        <begin position="1"/>
        <end position="20"/>
    </location>
</feature>
<dbReference type="Proteomes" id="UP000199437">
    <property type="component" value="Unassembled WGS sequence"/>
</dbReference>
<accession>A0A1I0QI62</accession>
<organism evidence="2 3">
    <name type="scientific">Roseivirga pacifica</name>
    <dbReference type="NCBI Taxonomy" id="1267423"/>
    <lineage>
        <taxon>Bacteria</taxon>
        <taxon>Pseudomonadati</taxon>
        <taxon>Bacteroidota</taxon>
        <taxon>Cytophagia</taxon>
        <taxon>Cytophagales</taxon>
        <taxon>Roseivirgaceae</taxon>
        <taxon>Roseivirga</taxon>
    </lineage>
</organism>
<dbReference type="GeneID" id="99987073"/>
<evidence type="ECO:0000256" key="1">
    <source>
        <dbReference type="SAM" id="SignalP"/>
    </source>
</evidence>
<keyword evidence="3" id="KW-1185">Reference proteome</keyword>
<dbReference type="PROSITE" id="PS51257">
    <property type="entry name" value="PROKAR_LIPOPROTEIN"/>
    <property type="match status" value="1"/>
</dbReference>
<dbReference type="AlphaFoldDB" id="A0A1I0QI62"/>
<dbReference type="STRING" id="1267423.SAMN05216290_2371"/>
<sequence>MKINILFLSLILVAFSCKDADETPEPSTSIHLIAKESGTSSYKHLVNGKEQEIPSELNSEYTTLVSASVDEEGNSKLYYISRNYGETAKLYINENGTESLLTSFPHPLVFFTGSGSNANSLISGYVEGNKGFYIEGNNITYVGEAEHSMVHVALKDNQGNYHIIYQERKTTYSEAYGANFSGPTGQPKYILNGQEVVIPIPEGAVVNSYRFNLSPDGTPTPRINLNKNPSSPNSTHTLHEFVDGELIEIETESNPNGTFKTSRTKHIDGKEYQLGNFYAFDNSPEESYAYYLEDGEMHKFSNEHRNYEFTDITEIDNVLHIVGKSRLKNNYADIQSLYLVDGEPNELSGIPNLELLSIFKVE</sequence>
<protein>
    <recommendedName>
        <fullName evidence="4">DUF4374 domain-containing protein</fullName>
    </recommendedName>
</protein>
<reference evidence="3" key="1">
    <citation type="submission" date="2016-10" db="EMBL/GenBank/DDBJ databases">
        <authorList>
            <person name="Varghese N."/>
            <person name="Submissions S."/>
        </authorList>
    </citation>
    <scope>NUCLEOTIDE SEQUENCE [LARGE SCALE GENOMIC DNA]</scope>
    <source>
        <strain evidence="3">CGMCC 1.12402</strain>
    </source>
</reference>
<evidence type="ECO:0008006" key="4">
    <source>
        <dbReference type="Google" id="ProtNLM"/>
    </source>
</evidence>
<gene>
    <name evidence="2" type="ORF">SAMN05216290_2371</name>
</gene>
<dbReference type="EMBL" id="FOIR01000002">
    <property type="protein sequence ID" value="SEW26868.1"/>
    <property type="molecule type" value="Genomic_DNA"/>
</dbReference>